<keyword evidence="5 8" id="KW-0175">Coiled coil</keyword>
<dbReference type="GO" id="GO:0000775">
    <property type="term" value="C:chromosome, centromeric region"/>
    <property type="evidence" value="ECO:0007669"/>
    <property type="project" value="UniProtKB-SubCell"/>
</dbReference>
<organism evidence="10 11">
    <name type="scientific">Hymenoscyphus albidus</name>
    <dbReference type="NCBI Taxonomy" id="595503"/>
    <lineage>
        <taxon>Eukaryota</taxon>
        <taxon>Fungi</taxon>
        <taxon>Dikarya</taxon>
        <taxon>Ascomycota</taxon>
        <taxon>Pezizomycotina</taxon>
        <taxon>Leotiomycetes</taxon>
        <taxon>Helotiales</taxon>
        <taxon>Helotiaceae</taxon>
        <taxon>Hymenoscyphus</taxon>
    </lineage>
</organism>
<dbReference type="AlphaFoldDB" id="A0A9N9LH86"/>
<gene>
    <name evidence="10" type="ORF">HYALB_00007567</name>
</gene>
<dbReference type="GO" id="GO:0005634">
    <property type="term" value="C:nucleus"/>
    <property type="evidence" value="ECO:0007669"/>
    <property type="project" value="UniProtKB-SubCell"/>
</dbReference>
<dbReference type="GO" id="GO:0051382">
    <property type="term" value="P:kinetochore assembly"/>
    <property type="evidence" value="ECO:0007669"/>
    <property type="project" value="InterPro"/>
</dbReference>
<dbReference type="Proteomes" id="UP000701801">
    <property type="component" value="Unassembled WGS sequence"/>
</dbReference>
<sequence length="333" mass="37500">MSSPQKARAANSYTTRLDKTLRTLQERVKEQEAILEELRASTVPLDTVTSEHPKSNLLQLRALKTAYETLTPQEPWLPSPDSPVPALLALRDTDKCIKETRQCITQSEIELQEAQARLEKEQGFHSDAKIIQNELKSRIASLQTEIDEKTQKTSSQIAKDMIREMQSKQEYYDTETGKLVQAFNQFIDDHLAPLLAAEELGGSIVGDNLSVDEVMLEAGFTAKGKAKKPKANPDVDKRQRRIDQIWGKRADPDEMEDDEPWDEKRSAGAEMRELTEQLLNNLVEAGGSGPGAYVEIERESAAARFLVRSKLAQFHPKDARRIRLVDFGGEVED</sequence>
<proteinExistence type="inferred from homology"/>
<dbReference type="OrthoDB" id="9445768at2759"/>
<dbReference type="PANTHER" id="PTHR14401">
    <property type="entry name" value="CENTROMERE PROTEIN K"/>
    <property type="match status" value="1"/>
</dbReference>
<dbReference type="EMBL" id="CAJVRM010000063">
    <property type="protein sequence ID" value="CAG8973090.1"/>
    <property type="molecule type" value="Genomic_DNA"/>
</dbReference>
<evidence type="ECO:0000256" key="5">
    <source>
        <dbReference type="ARBA" id="ARBA00023054"/>
    </source>
</evidence>
<evidence type="ECO:0000313" key="10">
    <source>
        <dbReference type="EMBL" id="CAG8973090.1"/>
    </source>
</evidence>
<feature type="region of interest" description="Disordered" evidence="9">
    <location>
        <begin position="247"/>
        <end position="269"/>
    </location>
</feature>
<dbReference type="InterPro" id="IPR020993">
    <property type="entry name" value="Centromere_CenpK"/>
</dbReference>
<comment type="similarity">
    <text evidence="3">Belongs to the CENP-K/MCM22 family.</text>
</comment>
<feature type="coiled-coil region" evidence="8">
    <location>
        <begin position="97"/>
        <end position="152"/>
    </location>
</feature>
<evidence type="ECO:0000256" key="1">
    <source>
        <dbReference type="ARBA" id="ARBA00004123"/>
    </source>
</evidence>
<comment type="subcellular location">
    <subcellularLocation>
        <location evidence="2">Chromosome</location>
        <location evidence="2">Centromere</location>
    </subcellularLocation>
    <subcellularLocation>
        <location evidence="1">Nucleus</location>
    </subcellularLocation>
</comment>
<name>A0A9N9LH86_9HELO</name>
<evidence type="ECO:0000313" key="11">
    <source>
        <dbReference type="Proteomes" id="UP000701801"/>
    </source>
</evidence>
<evidence type="ECO:0000256" key="3">
    <source>
        <dbReference type="ARBA" id="ARBA00005795"/>
    </source>
</evidence>
<comment type="caution">
    <text evidence="10">The sequence shown here is derived from an EMBL/GenBank/DDBJ whole genome shotgun (WGS) entry which is preliminary data.</text>
</comment>
<evidence type="ECO:0000256" key="8">
    <source>
        <dbReference type="SAM" id="Coils"/>
    </source>
</evidence>
<reference evidence="10" key="1">
    <citation type="submission" date="2021-07" db="EMBL/GenBank/DDBJ databases">
        <authorList>
            <person name="Durling M."/>
        </authorList>
    </citation>
    <scope>NUCLEOTIDE SEQUENCE</scope>
</reference>
<keyword evidence="11" id="KW-1185">Reference proteome</keyword>
<keyword evidence="4" id="KW-0158">Chromosome</keyword>
<keyword evidence="7" id="KW-0137">Centromere</keyword>
<dbReference type="PANTHER" id="PTHR14401:SF6">
    <property type="entry name" value="CENTROMERE PROTEIN K"/>
    <property type="match status" value="1"/>
</dbReference>
<evidence type="ECO:0000256" key="6">
    <source>
        <dbReference type="ARBA" id="ARBA00023242"/>
    </source>
</evidence>
<evidence type="ECO:0000256" key="9">
    <source>
        <dbReference type="SAM" id="MobiDB-lite"/>
    </source>
</evidence>
<protein>
    <submittedName>
        <fullName evidence="10">Uncharacterized protein</fullName>
    </submittedName>
</protein>
<dbReference type="GO" id="GO:0000070">
    <property type="term" value="P:mitotic sister chromatid segregation"/>
    <property type="evidence" value="ECO:0007669"/>
    <property type="project" value="TreeGrafter"/>
</dbReference>
<evidence type="ECO:0000256" key="4">
    <source>
        <dbReference type="ARBA" id="ARBA00022454"/>
    </source>
</evidence>
<evidence type="ECO:0000256" key="2">
    <source>
        <dbReference type="ARBA" id="ARBA00004584"/>
    </source>
</evidence>
<evidence type="ECO:0000256" key="7">
    <source>
        <dbReference type="ARBA" id="ARBA00023328"/>
    </source>
</evidence>
<accession>A0A9N9LH86</accession>
<keyword evidence="6" id="KW-0539">Nucleus</keyword>